<accession>A0AAJ0A8E7</accession>
<keyword evidence="2" id="KW-1185">Reference proteome</keyword>
<dbReference type="Proteomes" id="UP001224890">
    <property type="component" value="Unassembled WGS sequence"/>
</dbReference>
<dbReference type="GeneID" id="85461104"/>
<protein>
    <submittedName>
        <fullName evidence="1">Uncharacterized protein</fullName>
    </submittedName>
</protein>
<sequence length="91" mass="10826">MENGYRPECLHLEVDKLPEGINHLFHHFMTSISHGARRKAYQTLDTIVRANEWYFKITLLAWKLFEGCGSFEEEAEQLSQRASRSYNHRER</sequence>
<evidence type="ECO:0000313" key="1">
    <source>
        <dbReference type="EMBL" id="KAK1656917.1"/>
    </source>
</evidence>
<gene>
    <name evidence="1" type="ORF">BDP55DRAFT_687500</name>
</gene>
<organism evidence="1 2">
    <name type="scientific">Colletotrichum godetiae</name>
    <dbReference type="NCBI Taxonomy" id="1209918"/>
    <lineage>
        <taxon>Eukaryota</taxon>
        <taxon>Fungi</taxon>
        <taxon>Dikarya</taxon>
        <taxon>Ascomycota</taxon>
        <taxon>Pezizomycotina</taxon>
        <taxon>Sordariomycetes</taxon>
        <taxon>Hypocreomycetidae</taxon>
        <taxon>Glomerellales</taxon>
        <taxon>Glomerellaceae</taxon>
        <taxon>Colletotrichum</taxon>
        <taxon>Colletotrichum acutatum species complex</taxon>
    </lineage>
</organism>
<dbReference type="EMBL" id="JAHMHR010000113">
    <property type="protein sequence ID" value="KAK1656917.1"/>
    <property type="molecule type" value="Genomic_DNA"/>
</dbReference>
<name>A0AAJ0A8E7_9PEZI</name>
<dbReference type="AlphaFoldDB" id="A0AAJ0A8E7"/>
<evidence type="ECO:0000313" key="2">
    <source>
        <dbReference type="Proteomes" id="UP001224890"/>
    </source>
</evidence>
<proteinExistence type="predicted"/>
<comment type="caution">
    <text evidence="1">The sequence shown here is derived from an EMBL/GenBank/DDBJ whole genome shotgun (WGS) entry which is preliminary data.</text>
</comment>
<dbReference type="RefSeq" id="XP_060421681.1">
    <property type="nucleotide sequence ID" value="XM_060576578.1"/>
</dbReference>
<reference evidence="1" key="1">
    <citation type="submission" date="2021-06" db="EMBL/GenBank/DDBJ databases">
        <title>Comparative genomics, transcriptomics and evolutionary studies reveal genomic signatures of adaptation to plant cell wall in hemibiotrophic fungi.</title>
        <authorList>
            <consortium name="DOE Joint Genome Institute"/>
            <person name="Baroncelli R."/>
            <person name="Diaz J.F."/>
            <person name="Benocci T."/>
            <person name="Peng M."/>
            <person name="Battaglia E."/>
            <person name="Haridas S."/>
            <person name="Andreopoulos W."/>
            <person name="Labutti K."/>
            <person name="Pangilinan J."/>
            <person name="Floch G.L."/>
            <person name="Makela M.R."/>
            <person name="Henrissat B."/>
            <person name="Grigoriev I.V."/>
            <person name="Crouch J.A."/>
            <person name="De Vries R.P."/>
            <person name="Sukno S.A."/>
            <person name="Thon M.R."/>
        </authorList>
    </citation>
    <scope>NUCLEOTIDE SEQUENCE</scope>
    <source>
        <strain evidence="1">CBS 193.32</strain>
    </source>
</reference>